<accession>E3M155</accession>
<dbReference type="eggNOG" id="ENOG502TH5C">
    <property type="taxonomic scope" value="Eukaryota"/>
</dbReference>
<dbReference type="GO" id="GO:0007606">
    <property type="term" value="P:sensory perception of chemical stimulus"/>
    <property type="evidence" value="ECO:0007669"/>
    <property type="project" value="InterPro"/>
</dbReference>
<dbReference type="GeneID" id="9804412"/>
<dbReference type="GO" id="GO:0016020">
    <property type="term" value="C:membrane"/>
    <property type="evidence" value="ECO:0007669"/>
    <property type="project" value="UniProtKB-SubCell"/>
</dbReference>
<evidence type="ECO:0000313" key="7">
    <source>
        <dbReference type="EMBL" id="EFO88642.1"/>
    </source>
</evidence>
<feature type="transmembrane region" description="Helical" evidence="6">
    <location>
        <begin position="28"/>
        <end position="48"/>
    </location>
</feature>
<dbReference type="EMBL" id="DS268421">
    <property type="protein sequence ID" value="EFO88642.1"/>
    <property type="molecule type" value="Genomic_DNA"/>
</dbReference>
<dbReference type="Pfam" id="PF03125">
    <property type="entry name" value="Sre"/>
    <property type="match status" value="1"/>
</dbReference>
<dbReference type="PANTHER" id="PTHR23128:SF64">
    <property type="entry name" value="SERPENTINE RECEPTOR, CLASS E (EPSILON)"/>
    <property type="match status" value="1"/>
</dbReference>
<comment type="similarity">
    <text evidence="2">Belongs to the nematode receptor-like protein sre family.</text>
</comment>
<feature type="transmembrane region" description="Helical" evidence="6">
    <location>
        <begin position="69"/>
        <end position="95"/>
    </location>
</feature>
<keyword evidence="8" id="KW-1185">Reference proteome</keyword>
<keyword evidence="4 6" id="KW-1133">Transmembrane helix</keyword>
<dbReference type="CTD" id="9804412"/>
<keyword evidence="5 6" id="KW-0472">Membrane</keyword>
<feature type="transmembrane region" description="Helical" evidence="6">
    <location>
        <begin position="170"/>
        <end position="189"/>
    </location>
</feature>
<evidence type="ECO:0000256" key="4">
    <source>
        <dbReference type="ARBA" id="ARBA00022989"/>
    </source>
</evidence>
<dbReference type="FunCoup" id="E3M155">
    <property type="interactions" value="10"/>
</dbReference>
<evidence type="ECO:0000256" key="1">
    <source>
        <dbReference type="ARBA" id="ARBA00004141"/>
    </source>
</evidence>
<feature type="transmembrane region" description="Helical" evidence="6">
    <location>
        <begin position="195"/>
        <end position="216"/>
    </location>
</feature>
<evidence type="ECO:0000313" key="8">
    <source>
        <dbReference type="Proteomes" id="UP000008281"/>
    </source>
</evidence>
<reference evidence="7" key="1">
    <citation type="submission" date="2007-07" db="EMBL/GenBank/DDBJ databases">
        <title>PCAP assembly of the Caenorhabditis remanei genome.</title>
        <authorList>
            <consortium name="The Caenorhabditis remanei Sequencing Consortium"/>
            <person name="Wilson R.K."/>
        </authorList>
    </citation>
    <scope>NUCLEOTIDE SEQUENCE [LARGE SCALE GENOMIC DNA]</scope>
    <source>
        <strain evidence="7">PB4641</strain>
    </source>
</reference>
<dbReference type="PANTHER" id="PTHR23128">
    <property type="entry name" value="SERPENTINE RECEPTOR, CLASS E (EPSILON)-RELATED"/>
    <property type="match status" value="1"/>
</dbReference>
<evidence type="ECO:0000256" key="2">
    <source>
        <dbReference type="ARBA" id="ARBA00006803"/>
    </source>
</evidence>
<keyword evidence="3 6" id="KW-0812">Transmembrane</keyword>
<feature type="transmembrane region" description="Helical" evidence="6">
    <location>
        <begin position="258"/>
        <end position="280"/>
    </location>
</feature>
<feature type="transmembrane region" description="Helical" evidence="6">
    <location>
        <begin position="286"/>
        <end position="309"/>
    </location>
</feature>
<dbReference type="HOGENOM" id="CLU_063305_1_0_1"/>
<proteinExistence type="inferred from homology"/>
<dbReference type="RefSeq" id="XP_003109853.2">
    <property type="nucleotide sequence ID" value="XM_003109805.2"/>
</dbReference>
<gene>
    <name evidence="7" type="primary">Cre-sre-41</name>
    <name evidence="7" type="ORF">CRE_06465</name>
</gene>
<comment type="subcellular location">
    <subcellularLocation>
        <location evidence="1">Membrane</location>
        <topology evidence="1">Multi-pass membrane protein</topology>
    </subcellularLocation>
</comment>
<evidence type="ECO:0000256" key="5">
    <source>
        <dbReference type="ARBA" id="ARBA00023136"/>
    </source>
</evidence>
<sequence>MIIAFQNSSETLWLPFFSLNDKVYESPIYIFFAVVQLIMYICTAYIIVRTCSIFLRIRVFHENKNFLMAFFLLQWFEGILAKAVILPYQIGLIVIGNDTEKSYFSWWSVDKQDMIFIRNTQEILPLYVASYVFRHYMFSMFFGIMAIGCERALATYYIQDYECVPRRHIPIFLILFVNIATIPYVYFVIHNKIPFIVIYSHWALCIILLLVGYLVILRINIIFRNQLFKCADHRKYSLARKFQVEENIRSLTIARKSVIVIMVYIFLTLSVFTCLIMGVFEEYKTVFVHILENFIVLPAPVMSITLLCSSRAFKDEFLRKLPIFGSCRGGSRVDNYDFRQKQSIVSESEVYFEQLKSSWNS</sequence>
<dbReference type="AlphaFoldDB" id="E3M155"/>
<dbReference type="Proteomes" id="UP000008281">
    <property type="component" value="Unassembled WGS sequence"/>
</dbReference>
<dbReference type="OrthoDB" id="5837746at2759"/>
<evidence type="ECO:0000256" key="3">
    <source>
        <dbReference type="ARBA" id="ARBA00022692"/>
    </source>
</evidence>
<feature type="transmembrane region" description="Helical" evidence="6">
    <location>
        <begin position="136"/>
        <end position="158"/>
    </location>
</feature>
<organism evidence="8">
    <name type="scientific">Caenorhabditis remanei</name>
    <name type="common">Caenorhabditis vulgaris</name>
    <dbReference type="NCBI Taxonomy" id="31234"/>
    <lineage>
        <taxon>Eukaryota</taxon>
        <taxon>Metazoa</taxon>
        <taxon>Ecdysozoa</taxon>
        <taxon>Nematoda</taxon>
        <taxon>Chromadorea</taxon>
        <taxon>Rhabditida</taxon>
        <taxon>Rhabditina</taxon>
        <taxon>Rhabditomorpha</taxon>
        <taxon>Rhabditoidea</taxon>
        <taxon>Rhabditidae</taxon>
        <taxon>Peloderinae</taxon>
        <taxon>Caenorhabditis</taxon>
    </lineage>
</organism>
<protein>
    <submittedName>
        <fullName evidence="7">CRE-SRE-41 protein</fullName>
    </submittedName>
</protein>
<dbReference type="KEGG" id="crq:GCK72_006690"/>
<dbReference type="InParanoid" id="E3M155"/>
<name>E3M155_CAERE</name>
<dbReference type="OMA" id="RHYMFSM"/>
<dbReference type="InterPro" id="IPR004151">
    <property type="entry name" value="7TM_GPCR_serpentine_rcpt_Sre"/>
</dbReference>
<evidence type="ECO:0000256" key="6">
    <source>
        <dbReference type="SAM" id="Phobius"/>
    </source>
</evidence>